<protein>
    <submittedName>
        <fullName evidence="2">Universal stress protein</fullName>
    </submittedName>
</protein>
<evidence type="ECO:0000313" key="3">
    <source>
        <dbReference type="Proteomes" id="UP001057580"/>
    </source>
</evidence>
<feature type="domain" description="UspA" evidence="1">
    <location>
        <begin position="3"/>
        <end position="144"/>
    </location>
</feature>
<dbReference type="KEGG" id="ssai:N0B31_14455"/>
<evidence type="ECO:0000313" key="2">
    <source>
        <dbReference type="EMBL" id="UWM53336.1"/>
    </source>
</evidence>
<dbReference type="SUPFAM" id="SSF52402">
    <property type="entry name" value="Adenine nucleotide alpha hydrolases-like"/>
    <property type="match status" value="1"/>
</dbReference>
<reference evidence="2" key="1">
    <citation type="submission" date="2022-09" db="EMBL/GenBank/DDBJ databases">
        <title>Diverse halophilic archaea isolated from saline environments.</title>
        <authorList>
            <person name="Cui H.-L."/>
        </authorList>
    </citation>
    <scope>NUCLEOTIDE SEQUENCE</scope>
    <source>
        <strain evidence="2">ZS-35-S2</strain>
    </source>
</reference>
<dbReference type="InterPro" id="IPR014729">
    <property type="entry name" value="Rossmann-like_a/b/a_fold"/>
</dbReference>
<organism evidence="2 3">
    <name type="scientific">Salinirubellus salinus</name>
    <dbReference type="NCBI Taxonomy" id="1364945"/>
    <lineage>
        <taxon>Archaea</taxon>
        <taxon>Methanobacteriati</taxon>
        <taxon>Methanobacteriota</taxon>
        <taxon>Stenosarchaea group</taxon>
        <taxon>Halobacteria</taxon>
        <taxon>Halobacteriales</taxon>
        <taxon>Natronomonadaceae</taxon>
        <taxon>Salinirubellus</taxon>
    </lineage>
</organism>
<dbReference type="CDD" id="cd00293">
    <property type="entry name" value="USP-like"/>
    <property type="match status" value="1"/>
</dbReference>
<gene>
    <name evidence="2" type="ORF">N0B31_14455</name>
</gene>
<dbReference type="Pfam" id="PF00582">
    <property type="entry name" value="Usp"/>
    <property type="match status" value="1"/>
</dbReference>
<dbReference type="EMBL" id="CP104003">
    <property type="protein sequence ID" value="UWM53336.1"/>
    <property type="molecule type" value="Genomic_DNA"/>
</dbReference>
<sequence>MSRVLLPASNHSKWAESVADVVVDTEADEDLTVVVSHVFDADEVTSTSENLDIEGRADVDELASRKSGVGAALRRLDDADIDTEVRGIEHEGEPAEAIVDAVESVDADRLYMYSRKRSPAGKALFGSTLQEVVIEARVPVVVVPSNAL</sequence>
<accession>A0A9E7R0D9</accession>
<evidence type="ECO:0000259" key="1">
    <source>
        <dbReference type="Pfam" id="PF00582"/>
    </source>
</evidence>
<dbReference type="Proteomes" id="UP001057580">
    <property type="component" value="Chromosome"/>
</dbReference>
<keyword evidence="3" id="KW-1185">Reference proteome</keyword>
<dbReference type="GeneID" id="74943647"/>
<dbReference type="Gene3D" id="3.40.50.620">
    <property type="entry name" value="HUPs"/>
    <property type="match status" value="1"/>
</dbReference>
<dbReference type="RefSeq" id="WP_260592330.1">
    <property type="nucleotide sequence ID" value="NZ_CP104003.1"/>
</dbReference>
<dbReference type="AlphaFoldDB" id="A0A9E7R0D9"/>
<proteinExistence type="predicted"/>
<name>A0A9E7R0D9_9EURY</name>
<dbReference type="InterPro" id="IPR006016">
    <property type="entry name" value="UspA"/>
</dbReference>